<evidence type="ECO:0000313" key="9">
    <source>
        <dbReference type="EMBL" id="QHT21663.1"/>
    </source>
</evidence>
<dbReference type="PROSITE" id="PS50235">
    <property type="entry name" value="USP_3"/>
    <property type="match status" value="1"/>
</dbReference>
<dbReference type="PANTHER" id="PTHR24006:SF888">
    <property type="entry name" value="UBIQUITIN CARBOXYL-TERMINAL HYDROLASE 30"/>
    <property type="match status" value="1"/>
</dbReference>
<dbReference type="GO" id="GO:0005634">
    <property type="term" value="C:nucleus"/>
    <property type="evidence" value="ECO:0007669"/>
    <property type="project" value="TreeGrafter"/>
</dbReference>
<keyword evidence="7" id="KW-0788">Thiol protease</keyword>
<feature type="domain" description="USP" evidence="8">
    <location>
        <begin position="15"/>
        <end position="421"/>
    </location>
</feature>
<dbReference type="InterPro" id="IPR050164">
    <property type="entry name" value="Peptidase_C19"/>
</dbReference>
<evidence type="ECO:0000256" key="3">
    <source>
        <dbReference type="ARBA" id="ARBA00012759"/>
    </source>
</evidence>
<protein>
    <recommendedName>
        <fullName evidence="3">ubiquitinyl hydrolase 1</fullName>
        <ecNumber evidence="3">3.4.19.12</ecNumber>
    </recommendedName>
</protein>
<proteinExistence type="inferred from homology"/>
<keyword evidence="5" id="KW-0833">Ubl conjugation pathway</keyword>
<dbReference type="Gene3D" id="3.90.70.10">
    <property type="entry name" value="Cysteine proteinases"/>
    <property type="match status" value="1"/>
</dbReference>
<keyword evidence="4" id="KW-0645">Protease</keyword>
<comment type="similarity">
    <text evidence="2">Belongs to the peptidase C19 family.</text>
</comment>
<dbReference type="InterPro" id="IPR018200">
    <property type="entry name" value="USP_CS"/>
</dbReference>
<keyword evidence="6" id="KW-0378">Hydrolase</keyword>
<dbReference type="GO" id="GO:0004843">
    <property type="term" value="F:cysteine-type deubiquitinase activity"/>
    <property type="evidence" value="ECO:0007669"/>
    <property type="project" value="UniProtKB-EC"/>
</dbReference>
<evidence type="ECO:0000256" key="7">
    <source>
        <dbReference type="ARBA" id="ARBA00022807"/>
    </source>
</evidence>
<organism evidence="9">
    <name type="scientific">viral metagenome</name>
    <dbReference type="NCBI Taxonomy" id="1070528"/>
    <lineage>
        <taxon>unclassified sequences</taxon>
        <taxon>metagenomes</taxon>
        <taxon>organismal metagenomes</taxon>
    </lineage>
</organism>
<dbReference type="PANTHER" id="PTHR24006">
    <property type="entry name" value="UBIQUITIN CARBOXYL-TERMINAL HYDROLASE"/>
    <property type="match status" value="1"/>
</dbReference>
<dbReference type="InterPro" id="IPR038765">
    <property type="entry name" value="Papain-like_cys_pep_sf"/>
</dbReference>
<evidence type="ECO:0000256" key="2">
    <source>
        <dbReference type="ARBA" id="ARBA00009085"/>
    </source>
</evidence>
<evidence type="ECO:0000259" key="8">
    <source>
        <dbReference type="PROSITE" id="PS50235"/>
    </source>
</evidence>
<accession>A0A6C0DZB6</accession>
<comment type="catalytic activity">
    <reaction evidence="1">
        <text>Thiol-dependent hydrolysis of ester, thioester, amide, peptide and isopeptide bonds formed by the C-terminal Gly of ubiquitin (a 76-residue protein attached to proteins as an intracellular targeting signal).</text>
        <dbReference type="EC" id="3.4.19.12"/>
    </reaction>
</comment>
<dbReference type="InterPro" id="IPR028889">
    <property type="entry name" value="USP"/>
</dbReference>
<evidence type="ECO:0000256" key="1">
    <source>
        <dbReference type="ARBA" id="ARBA00000707"/>
    </source>
</evidence>
<dbReference type="PROSITE" id="PS00973">
    <property type="entry name" value="USP_2"/>
    <property type="match status" value="1"/>
</dbReference>
<dbReference type="AlphaFoldDB" id="A0A6C0DZB6"/>
<evidence type="ECO:0000256" key="5">
    <source>
        <dbReference type="ARBA" id="ARBA00022786"/>
    </source>
</evidence>
<evidence type="ECO:0000256" key="4">
    <source>
        <dbReference type="ARBA" id="ARBA00022670"/>
    </source>
</evidence>
<dbReference type="GO" id="GO:0005829">
    <property type="term" value="C:cytosol"/>
    <property type="evidence" value="ECO:0007669"/>
    <property type="project" value="TreeGrafter"/>
</dbReference>
<dbReference type="GO" id="GO:0006508">
    <property type="term" value="P:proteolysis"/>
    <property type="evidence" value="ECO:0007669"/>
    <property type="project" value="UniProtKB-KW"/>
</dbReference>
<dbReference type="GO" id="GO:0016579">
    <property type="term" value="P:protein deubiquitination"/>
    <property type="evidence" value="ECO:0007669"/>
    <property type="project" value="InterPro"/>
</dbReference>
<dbReference type="InterPro" id="IPR001394">
    <property type="entry name" value="Peptidase_C19_UCH"/>
</dbReference>
<evidence type="ECO:0000256" key="6">
    <source>
        <dbReference type="ARBA" id="ARBA00022801"/>
    </source>
</evidence>
<dbReference type="Pfam" id="PF00443">
    <property type="entry name" value="UCH"/>
    <property type="match status" value="1"/>
</dbReference>
<dbReference type="EC" id="3.4.19.12" evidence="3"/>
<dbReference type="SUPFAM" id="SSF54001">
    <property type="entry name" value="Cysteine proteinases"/>
    <property type="match status" value="1"/>
</dbReference>
<sequence length="423" mass="49765">MMKAIYINKKMALVSTLDNLGNTCYINATIQMLARTPQFLAYFLKQNTQLIGDLKRNIIMRKKEEKKEEKKELIISRSDIDQELNKTFTFQLGRLFKVMFEDTQVIKPISLVKFIKTKFLDYDDKPKFAGAQQQDAQEFLSAVLQTIEKETCYSIENIRYKEHLMSEEQKLIQSKLTILESVLEENTKQKNKQEIQNNLLEINKLYEMDNDFFLKIKSVSAWNDGSKKTTYSFINDIMSGINMTSAVCNTCNIKTFKFEKSDILTLNFPQQVKKENYDIHELLTEFYSTEIFNGDNKFFCSYCDSKQDKIRKTQLYQPPNILVIMIKRWEYNGVSMKKNNSKVSYPHNLSMKDYISQQDENNYELYSVIRHSGGSGGGHYYNYSKNMLDNKWYRFDDDDVYLVNDDEALECNGYILCYKLSQI</sequence>
<dbReference type="CDD" id="cd02257">
    <property type="entry name" value="Peptidase_C19"/>
    <property type="match status" value="1"/>
</dbReference>
<reference evidence="9" key="1">
    <citation type="journal article" date="2020" name="Nature">
        <title>Giant virus diversity and host interactions through global metagenomics.</title>
        <authorList>
            <person name="Schulz F."/>
            <person name="Roux S."/>
            <person name="Paez-Espino D."/>
            <person name="Jungbluth S."/>
            <person name="Walsh D.A."/>
            <person name="Denef V.J."/>
            <person name="McMahon K.D."/>
            <person name="Konstantinidis K.T."/>
            <person name="Eloe-Fadrosh E.A."/>
            <person name="Kyrpides N.C."/>
            <person name="Woyke T."/>
        </authorList>
    </citation>
    <scope>NUCLEOTIDE SEQUENCE</scope>
    <source>
        <strain evidence="9">GVMAG-M-3300023179-103</strain>
    </source>
</reference>
<name>A0A6C0DZB6_9ZZZZ</name>
<dbReference type="EMBL" id="MN739696">
    <property type="protein sequence ID" value="QHT21663.1"/>
    <property type="molecule type" value="Genomic_DNA"/>
</dbReference>